<dbReference type="PANTHER" id="PTHR34580">
    <property type="match status" value="1"/>
</dbReference>
<accession>A0A1K9ZNY3</accession>
<evidence type="ECO:0000259" key="1">
    <source>
        <dbReference type="Pfam" id="PF13280"/>
    </source>
</evidence>
<gene>
    <name evidence="3" type="ORF">NVI5450_2349</name>
</gene>
<dbReference type="Pfam" id="PF25583">
    <property type="entry name" value="WCX"/>
    <property type="match status" value="1"/>
</dbReference>
<dbReference type="AlphaFoldDB" id="A0A1K9ZNY3"/>
<dbReference type="EMBL" id="FPLD01000064">
    <property type="protein sequence ID" value="SGZ00809.1"/>
    <property type="molecule type" value="Genomic_DNA"/>
</dbReference>
<dbReference type="OrthoDB" id="6521217at2"/>
<dbReference type="InterPro" id="IPR057727">
    <property type="entry name" value="WCX_dom"/>
</dbReference>
<feature type="domain" description="WCX" evidence="2">
    <location>
        <begin position="212"/>
        <end position="283"/>
    </location>
</feature>
<dbReference type="RefSeq" id="WP_075497976.1">
    <property type="nucleotide sequence ID" value="NZ_CAWRBC010000034.1"/>
</dbReference>
<evidence type="ECO:0000313" key="4">
    <source>
        <dbReference type="Proteomes" id="UP000183794"/>
    </source>
</evidence>
<dbReference type="PANTHER" id="PTHR34580:SF1">
    <property type="entry name" value="PROTEIN PAFC"/>
    <property type="match status" value="1"/>
</dbReference>
<feature type="domain" description="WYL" evidence="1">
    <location>
        <begin position="121"/>
        <end position="181"/>
    </location>
</feature>
<sequence length="293" mass="34102">MKSKNEKLAKRLGTILARLNAGEHLYLKDLEAEFNVHERTIWRDFERLSYLPLIREDGCYFLDMSSVRQQSSNNMNKLIQNTGLESFIPIKLNMNNWETNDMPTFLFKNVRIEDVSSFTDLFDVLASAISSQRQISFTYKGKLLEQVQSYRLVNDRGIWYLAAVYHSNLHSFRIAYISQFQLSDDKYKQQANIQDEIIRQGMQWLSIDKSDVLIQVDAHVASRFLDGDLLPNIQVLKEMDDGSLLISSQVTRLHDVIPILKAWMPHVEVLSPVSLKHELIRDLYASLERVKMM</sequence>
<evidence type="ECO:0000313" key="3">
    <source>
        <dbReference type="EMBL" id="SGZ00809.1"/>
    </source>
</evidence>
<dbReference type="InterPro" id="IPR026881">
    <property type="entry name" value="WYL_dom"/>
</dbReference>
<organism evidence="3 4">
    <name type="scientific">Moritella viscosa</name>
    <dbReference type="NCBI Taxonomy" id="80854"/>
    <lineage>
        <taxon>Bacteria</taxon>
        <taxon>Pseudomonadati</taxon>
        <taxon>Pseudomonadota</taxon>
        <taxon>Gammaproteobacteria</taxon>
        <taxon>Alteromonadales</taxon>
        <taxon>Moritellaceae</taxon>
        <taxon>Moritella</taxon>
    </lineage>
</organism>
<proteinExistence type="predicted"/>
<dbReference type="PROSITE" id="PS52050">
    <property type="entry name" value="WYL"/>
    <property type="match status" value="1"/>
</dbReference>
<name>A0A1K9ZNY3_9GAMM</name>
<dbReference type="Pfam" id="PF13280">
    <property type="entry name" value="WYL"/>
    <property type="match status" value="1"/>
</dbReference>
<evidence type="ECO:0000259" key="2">
    <source>
        <dbReference type="Pfam" id="PF25583"/>
    </source>
</evidence>
<protein>
    <submittedName>
        <fullName evidence="3">Uncharacterized protein</fullName>
    </submittedName>
</protein>
<dbReference type="InterPro" id="IPR051534">
    <property type="entry name" value="CBASS_pafABC_assoc_protein"/>
</dbReference>
<dbReference type="Proteomes" id="UP000183794">
    <property type="component" value="Unassembled WGS sequence"/>
</dbReference>
<reference evidence="3 4" key="1">
    <citation type="submission" date="2016-11" db="EMBL/GenBank/DDBJ databases">
        <authorList>
            <person name="Jaros S."/>
            <person name="Januszkiewicz K."/>
            <person name="Wedrychowicz H."/>
        </authorList>
    </citation>
    <scope>NUCLEOTIDE SEQUENCE [LARGE SCALE GENOMIC DNA]</scope>
    <source>
        <strain evidence="3">NVI 5450</strain>
    </source>
</reference>